<dbReference type="SUPFAM" id="SSF53686">
    <property type="entry name" value="Tryptophan synthase beta subunit-like PLP-dependent enzymes"/>
    <property type="match status" value="1"/>
</dbReference>
<comment type="cofactor">
    <cofactor evidence="1">
        <name>pyridoxal 5'-phosphate</name>
        <dbReference type="ChEBI" id="CHEBI:597326"/>
    </cofactor>
</comment>
<accession>A0A3B0MPG3</accession>
<protein>
    <submittedName>
        <fullName evidence="4">Diaminopropionate ammonia-lyase</fullName>
        <ecNumber evidence="4">4.3.1.15</ecNumber>
    </submittedName>
</protein>
<name>A0A3B0MPG3_9RHOB</name>
<organism evidence="4 5">
    <name type="scientific">Roseinatronobacter ekhonensis</name>
    <dbReference type="NCBI Taxonomy" id="254356"/>
    <lineage>
        <taxon>Bacteria</taxon>
        <taxon>Pseudomonadati</taxon>
        <taxon>Pseudomonadota</taxon>
        <taxon>Alphaproteobacteria</taxon>
        <taxon>Rhodobacterales</taxon>
        <taxon>Paracoccaceae</taxon>
        <taxon>Roseinatronobacter</taxon>
    </lineage>
</organism>
<dbReference type="EMBL" id="UIHC01000030">
    <property type="protein sequence ID" value="SUZ32887.1"/>
    <property type="molecule type" value="Genomic_DNA"/>
</dbReference>
<dbReference type="PANTHER" id="PTHR42937:SF1">
    <property type="entry name" value="DIAMINOPROPIONATE AMMONIA-LYASE"/>
    <property type="match status" value="1"/>
</dbReference>
<dbReference type="InterPro" id="IPR036052">
    <property type="entry name" value="TrpB-like_PALP_sf"/>
</dbReference>
<reference evidence="5" key="1">
    <citation type="submission" date="2018-08" db="EMBL/GenBank/DDBJ databases">
        <authorList>
            <person name="Rodrigo-Torres L."/>
            <person name="Arahal R. D."/>
            <person name="Lucena T."/>
        </authorList>
    </citation>
    <scope>NUCLEOTIDE SEQUENCE [LARGE SCALE GENOMIC DNA]</scope>
    <source>
        <strain evidence="5">CECT 7235</strain>
    </source>
</reference>
<keyword evidence="4" id="KW-0456">Lyase</keyword>
<sequence>MGDQLQNPWRGVGLDDAGLMPLADAHDVARLLQRCPAHAPTPLQDMPALAEKFGIARLWLKDERARMGLGSFKALGAAHAIARAAAATHADDLQEALRDKTYVTASAGNHGLSVAAGARLFGARAVIYLSETVPDAFGARLQAKGAQVVRAGADYEASMLAAAEAAERNGWTLLSDSSWPGYTELPLRVMEGYLQLAAEAVAQIDRAPTHILLQAGVGGLAAAVAAHARHVWGAGPQIVVVEPEAAPALIDSIRAGRVVDSSGPESCMGRLDCKTASWIALNGLARDADLFMTISEQAAQRGAALLAENGLPTTASGAAGVSAVLDGLALPADARVMAILSEGPEDG</sequence>
<dbReference type="Proteomes" id="UP000272908">
    <property type="component" value="Unassembled WGS sequence"/>
</dbReference>
<keyword evidence="5" id="KW-1185">Reference proteome</keyword>
<keyword evidence="2" id="KW-0663">Pyridoxal phosphate</keyword>
<dbReference type="Gene3D" id="3.40.50.1100">
    <property type="match status" value="2"/>
</dbReference>
<dbReference type="RefSeq" id="WP_121095982.1">
    <property type="nucleotide sequence ID" value="NZ_UIHC01000030.1"/>
</dbReference>
<evidence type="ECO:0000256" key="1">
    <source>
        <dbReference type="ARBA" id="ARBA00001933"/>
    </source>
</evidence>
<dbReference type="AlphaFoldDB" id="A0A3B0MPG3"/>
<evidence type="ECO:0000259" key="3">
    <source>
        <dbReference type="Pfam" id="PF00291"/>
    </source>
</evidence>
<gene>
    <name evidence="4" type="primary">dpaL</name>
    <name evidence="4" type="ORF">ROE7235_02652</name>
</gene>
<feature type="domain" description="Tryptophan synthase beta chain-like PALP" evidence="3">
    <location>
        <begin position="37"/>
        <end position="341"/>
    </location>
</feature>
<dbReference type="PANTHER" id="PTHR42937">
    <property type="match status" value="1"/>
</dbReference>
<dbReference type="OrthoDB" id="34584at2"/>
<dbReference type="InterPro" id="IPR001926">
    <property type="entry name" value="TrpB-like_PALP"/>
</dbReference>
<proteinExistence type="predicted"/>
<evidence type="ECO:0000256" key="2">
    <source>
        <dbReference type="ARBA" id="ARBA00022898"/>
    </source>
</evidence>
<dbReference type="GO" id="GO:0008838">
    <property type="term" value="F:diaminopropionate ammonia-lyase activity"/>
    <property type="evidence" value="ECO:0007669"/>
    <property type="project" value="UniProtKB-EC"/>
</dbReference>
<dbReference type="Pfam" id="PF00291">
    <property type="entry name" value="PALP"/>
    <property type="match status" value="1"/>
</dbReference>
<evidence type="ECO:0000313" key="4">
    <source>
        <dbReference type="EMBL" id="SUZ32887.1"/>
    </source>
</evidence>
<dbReference type="EC" id="4.3.1.15" evidence="4"/>
<evidence type="ECO:0000313" key="5">
    <source>
        <dbReference type="Proteomes" id="UP000272908"/>
    </source>
</evidence>